<dbReference type="STRING" id="1797589.A2784_03925"/>
<organism evidence="9 10">
    <name type="scientific">Candidatus Chisholmbacteria bacterium RIFCSPHIGHO2_01_FULL_48_12</name>
    <dbReference type="NCBI Taxonomy" id="1797589"/>
    <lineage>
        <taxon>Bacteria</taxon>
        <taxon>Candidatus Chisholmiibacteriota</taxon>
    </lineage>
</organism>
<dbReference type="Pfam" id="PF01709">
    <property type="entry name" value="Transcrip_reg"/>
    <property type="match status" value="1"/>
</dbReference>
<evidence type="ECO:0000256" key="6">
    <source>
        <dbReference type="SAM" id="MobiDB-lite"/>
    </source>
</evidence>
<dbReference type="Pfam" id="PF20772">
    <property type="entry name" value="TACO1_YebC_N"/>
    <property type="match status" value="1"/>
</dbReference>
<feature type="region of interest" description="Disordered" evidence="6">
    <location>
        <begin position="1"/>
        <end position="22"/>
    </location>
</feature>
<evidence type="ECO:0000259" key="8">
    <source>
        <dbReference type="Pfam" id="PF20772"/>
    </source>
</evidence>
<dbReference type="AlphaFoldDB" id="A0A1G1VLH9"/>
<keyword evidence="2" id="KW-0963">Cytoplasm</keyword>
<sequence>MSGHNKWSKIHRQKGIADQKRGREFSRLSQMIALAVATGKSGDAAANPNLRTLLEKAREINMPKGNIQRAIDRGLGKGEGGAALEEITYEGYGPGGVAIMVAAATTNRNRSLMEIKSALERFGGSLGGPGSAAYALKFKIPVSLELRSKIEALVEALEEYEDVERVVHNADSVDKSL</sequence>
<protein>
    <recommendedName>
        <fullName evidence="11">Transcriptional regulatory protein</fullName>
    </recommendedName>
</protein>
<dbReference type="InterPro" id="IPR029072">
    <property type="entry name" value="YebC-like"/>
</dbReference>
<keyword evidence="3" id="KW-0805">Transcription regulation</keyword>
<evidence type="ECO:0008006" key="11">
    <source>
        <dbReference type="Google" id="ProtNLM"/>
    </source>
</evidence>
<proteinExistence type="inferred from homology"/>
<feature type="domain" description="TACO1/YebC-like N-terminal" evidence="8">
    <location>
        <begin position="5"/>
        <end position="77"/>
    </location>
</feature>
<reference evidence="9 10" key="1">
    <citation type="journal article" date="2016" name="Nat. Commun.">
        <title>Thousands of microbial genomes shed light on interconnected biogeochemical processes in an aquifer system.</title>
        <authorList>
            <person name="Anantharaman K."/>
            <person name="Brown C.T."/>
            <person name="Hug L.A."/>
            <person name="Sharon I."/>
            <person name="Castelle C.J."/>
            <person name="Probst A.J."/>
            <person name="Thomas B.C."/>
            <person name="Singh A."/>
            <person name="Wilkins M.J."/>
            <person name="Karaoz U."/>
            <person name="Brodie E.L."/>
            <person name="Williams K.H."/>
            <person name="Hubbard S.S."/>
            <person name="Banfield J.F."/>
        </authorList>
    </citation>
    <scope>NUCLEOTIDE SEQUENCE [LARGE SCALE GENOMIC DNA]</scope>
</reference>
<dbReference type="GO" id="GO:0003677">
    <property type="term" value="F:DNA binding"/>
    <property type="evidence" value="ECO:0007669"/>
    <property type="project" value="UniProtKB-KW"/>
</dbReference>
<feature type="compositionally biased region" description="Basic residues" evidence="6">
    <location>
        <begin position="1"/>
        <end position="14"/>
    </location>
</feature>
<dbReference type="SUPFAM" id="SSF75625">
    <property type="entry name" value="YebC-like"/>
    <property type="match status" value="1"/>
</dbReference>
<comment type="caution">
    <text evidence="9">The sequence shown here is derived from an EMBL/GenBank/DDBJ whole genome shotgun (WGS) entry which is preliminary data.</text>
</comment>
<dbReference type="PANTHER" id="PTHR12532">
    <property type="entry name" value="TRANSLATIONAL ACTIVATOR OF CYTOCHROME C OXIDASE 1"/>
    <property type="match status" value="1"/>
</dbReference>
<accession>A0A1G1VLH9</accession>
<evidence type="ECO:0000313" key="10">
    <source>
        <dbReference type="Proteomes" id="UP000177324"/>
    </source>
</evidence>
<dbReference type="InterPro" id="IPR002876">
    <property type="entry name" value="Transcrip_reg_TACO1-like"/>
</dbReference>
<dbReference type="Proteomes" id="UP000177324">
    <property type="component" value="Unassembled WGS sequence"/>
</dbReference>
<comment type="similarity">
    <text evidence="1">Belongs to the TACO1 family.</text>
</comment>
<dbReference type="InterPro" id="IPR048300">
    <property type="entry name" value="TACO1_YebC-like_2nd/3rd_dom"/>
</dbReference>
<dbReference type="InterPro" id="IPR049083">
    <property type="entry name" value="TACO1_YebC_N"/>
</dbReference>
<dbReference type="FunFam" id="1.10.10.200:FF:000002">
    <property type="entry name" value="Probable transcriptional regulatory protein CLM62_37755"/>
    <property type="match status" value="1"/>
</dbReference>
<dbReference type="Gene3D" id="1.10.10.200">
    <property type="match status" value="1"/>
</dbReference>
<evidence type="ECO:0000256" key="5">
    <source>
        <dbReference type="ARBA" id="ARBA00023163"/>
    </source>
</evidence>
<name>A0A1G1VLH9_9BACT</name>
<dbReference type="GO" id="GO:0005829">
    <property type="term" value="C:cytosol"/>
    <property type="evidence" value="ECO:0007669"/>
    <property type="project" value="TreeGrafter"/>
</dbReference>
<dbReference type="InterPro" id="IPR017856">
    <property type="entry name" value="Integrase-like_N"/>
</dbReference>
<dbReference type="PANTHER" id="PTHR12532:SF6">
    <property type="entry name" value="TRANSCRIPTIONAL REGULATORY PROTEIN YEBC-RELATED"/>
    <property type="match status" value="1"/>
</dbReference>
<keyword evidence="4" id="KW-0238">DNA-binding</keyword>
<evidence type="ECO:0000256" key="2">
    <source>
        <dbReference type="ARBA" id="ARBA00022490"/>
    </source>
</evidence>
<evidence type="ECO:0000256" key="4">
    <source>
        <dbReference type="ARBA" id="ARBA00023125"/>
    </source>
</evidence>
<dbReference type="EMBL" id="MHCH01000049">
    <property type="protein sequence ID" value="OGY16194.1"/>
    <property type="molecule type" value="Genomic_DNA"/>
</dbReference>
<evidence type="ECO:0000313" key="9">
    <source>
        <dbReference type="EMBL" id="OGY16194.1"/>
    </source>
</evidence>
<feature type="domain" description="TACO1/YebC-like second and third" evidence="7">
    <location>
        <begin position="84"/>
        <end position="135"/>
    </location>
</feature>
<dbReference type="InterPro" id="IPR026564">
    <property type="entry name" value="Transcrip_reg_TACO1-like_dom3"/>
</dbReference>
<dbReference type="Gene3D" id="3.30.70.980">
    <property type="match status" value="1"/>
</dbReference>
<evidence type="ECO:0000256" key="1">
    <source>
        <dbReference type="ARBA" id="ARBA00008724"/>
    </source>
</evidence>
<evidence type="ECO:0000256" key="3">
    <source>
        <dbReference type="ARBA" id="ARBA00023015"/>
    </source>
</evidence>
<evidence type="ECO:0000259" key="7">
    <source>
        <dbReference type="Pfam" id="PF01709"/>
    </source>
</evidence>
<gene>
    <name evidence="9" type="ORF">A2784_03925</name>
</gene>
<keyword evidence="5" id="KW-0804">Transcription</keyword>